<sequence length="293" mass="35615">MIYSVLSDRLGNILFEIAAGISLARRLNVPFKAFVGQEDYRYVEYVLQYKKSILRKIDFAESLPQNQKVYNEPFFHYRALPDEKDLTVYGYFQSEKYIDKDFIRDLFAIDEETKLYIRHKYQDILNKKPVSVHVRRGDYMQSKLYYAVCPVRYYKKAMRLFSPTTDYLIFSDDIDWCKKHFKGKHFYFSENESPSVDLYLQSFCRHHIISNSTFAWWGAWLDSSPDKRVICPESWFEILYRTNDIKDLYPEEWSKLRIRKTIFEWIDLYMYAISHYRYVYYKKIKKLIAKLFI</sequence>
<evidence type="ECO:0000313" key="4">
    <source>
        <dbReference type="Proteomes" id="UP000033047"/>
    </source>
</evidence>
<gene>
    <name evidence="3" type="ORF">HMPREF1535_03427</name>
</gene>
<dbReference type="GO" id="GO:0016020">
    <property type="term" value="C:membrane"/>
    <property type="evidence" value="ECO:0007669"/>
    <property type="project" value="InterPro"/>
</dbReference>
<dbReference type="Pfam" id="PF01531">
    <property type="entry name" value="Glyco_transf_11"/>
    <property type="match status" value="1"/>
</dbReference>
<keyword evidence="2" id="KW-0808">Transferase</keyword>
<evidence type="ECO:0000256" key="2">
    <source>
        <dbReference type="ARBA" id="ARBA00022679"/>
    </source>
</evidence>
<organism evidence="3 4">
    <name type="scientific">Parabacteroides goldsteinii DSM 19448 = WAL 12034</name>
    <dbReference type="NCBI Taxonomy" id="927665"/>
    <lineage>
        <taxon>Bacteria</taxon>
        <taxon>Pseudomonadati</taxon>
        <taxon>Bacteroidota</taxon>
        <taxon>Bacteroidia</taxon>
        <taxon>Bacteroidales</taxon>
        <taxon>Tannerellaceae</taxon>
        <taxon>Parabacteroides</taxon>
    </lineage>
</organism>
<name>A0A0F5J7U7_9BACT</name>
<dbReference type="Proteomes" id="UP000033047">
    <property type="component" value="Unassembled WGS sequence"/>
</dbReference>
<reference evidence="3 4" key="1">
    <citation type="submission" date="2013-04" db="EMBL/GenBank/DDBJ databases">
        <title>The Genome Sequence of Parabacteroides goldsteinii DSM 19448.</title>
        <authorList>
            <consortium name="The Broad Institute Genomics Platform"/>
            <person name="Earl A."/>
            <person name="Ward D."/>
            <person name="Feldgarden M."/>
            <person name="Gevers D."/>
            <person name="Martens E."/>
            <person name="Sakamoto M."/>
            <person name="Benno Y."/>
            <person name="Song Y."/>
            <person name="Liu C."/>
            <person name="Lee J."/>
            <person name="Bolanos M."/>
            <person name="Vaisanen M.L."/>
            <person name="Finegold S.M."/>
            <person name="Walker B."/>
            <person name="Young S."/>
            <person name="Zeng Q."/>
            <person name="Gargeya S."/>
            <person name="Fitzgerald M."/>
            <person name="Haas B."/>
            <person name="Abouelleil A."/>
            <person name="Allen A.W."/>
            <person name="Alvarado L."/>
            <person name="Arachchi H.M."/>
            <person name="Berlin A.M."/>
            <person name="Chapman S.B."/>
            <person name="Gainer-Dewar J."/>
            <person name="Goldberg J."/>
            <person name="Griggs A."/>
            <person name="Gujja S."/>
            <person name="Hansen M."/>
            <person name="Howarth C."/>
            <person name="Imamovic A."/>
            <person name="Ireland A."/>
            <person name="Larimer J."/>
            <person name="McCowan C."/>
            <person name="Murphy C."/>
            <person name="Pearson M."/>
            <person name="Poon T.W."/>
            <person name="Priest M."/>
            <person name="Roberts A."/>
            <person name="Saif S."/>
            <person name="Shea T."/>
            <person name="Sisk P."/>
            <person name="Sykes S."/>
            <person name="Wortman J."/>
            <person name="Nusbaum C."/>
            <person name="Birren B."/>
        </authorList>
    </citation>
    <scope>NUCLEOTIDE SEQUENCE [LARGE SCALE GENOMIC DNA]</scope>
    <source>
        <strain evidence="3 4">DSM 19448</strain>
    </source>
</reference>
<dbReference type="AlphaFoldDB" id="A0A0F5J7U7"/>
<dbReference type="EMBL" id="AQHV01000014">
    <property type="protein sequence ID" value="KKB53874.1"/>
    <property type="molecule type" value="Genomic_DNA"/>
</dbReference>
<dbReference type="HOGENOM" id="CLU_043399_2_0_10"/>
<dbReference type="GO" id="GO:0008107">
    <property type="term" value="F:galactoside 2-alpha-L-fucosyltransferase activity"/>
    <property type="evidence" value="ECO:0007669"/>
    <property type="project" value="InterPro"/>
</dbReference>
<evidence type="ECO:0000256" key="1">
    <source>
        <dbReference type="ARBA" id="ARBA00022676"/>
    </source>
</evidence>
<dbReference type="STRING" id="927665.HMPREF1535_03427"/>
<proteinExistence type="predicted"/>
<dbReference type="PATRIC" id="fig|927665.4.peg.3520"/>
<evidence type="ECO:0000313" key="3">
    <source>
        <dbReference type="EMBL" id="KKB53874.1"/>
    </source>
</evidence>
<dbReference type="RefSeq" id="WP_046146891.1">
    <property type="nucleotide sequence ID" value="NZ_KQ033913.1"/>
</dbReference>
<dbReference type="PANTHER" id="PTHR11927">
    <property type="entry name" value="GALACTOSIDE 2-L-FUCOSYLTRANSFERASE"/>
    <property type="match status" value="1"/>
</dbReference>
<keyword evidence="1" id="KW-0328">Glycosyltransferase</keyword>
<accession>A0A0F5J7U7</accession>
<dbReference type="InterPro" id="IPR002516">
    <property type="entry name" value="Glyco_trans_11"/>
</dbReference>
<dbReference type="PANTHER" id="PTHR11927:SF9">
    <property type="entry name" value="L-FUCOSYLTRANSFERASE"/>
    <property type="match status" value="1"/>
</dbReference>
<comment type="caution">
    <text evidence="3">The sequence shown here is derived from an EMBL/GenBank/DDBJ whole genome shotgun (WGS) entry which is preliminary data.</text>
</comment>
<dbReference type="GO" id="GO:0005975">
    <property type="term" value="P:carbohydrate metabolic process"/>
    <property type="evidence" value="ECO:0007669"/>
    <property type="project" value="InterPro"/>
</dbReference>
<evidence type="ECO:0008006" key="5">
    <source>
        <dbReference type="Google" id="ProtNLM"/>
    </source>
</evidence>
<dbReference type="CDD" id="cd11301">
    <property type="entry name" value="Fut1_Fut2_like"/>
    <property type="match status" value="1"/>
</dbReference>
<protein>
    <recommendedName>
        <fullName evidence="5">Glycosyl transferase family 11</fullName>
    </recommendedName>
</protein>